<reference evidence="1 2" key="1">
    <citation type="journal article" date="2016" name="Nat. Commun.">
        <title>Thousands of microbial genomes shed light on interconnected biogeochemical processes in an aquifer system.</title>
        <authorList>
            <person name="Anantharaman K."/>
            <person name="Brown C.T."/>
            <person name="Hug L.A."/>
            <person name="Sharon I."/>
            <person name="Castelle C.J."/>
            <person name="Probst A.J."/>
            <person name="Thomas B.C."/>
            <person name="Singh A."/>
            <person name="Wilkins M.J."/>
            <person name="Karaoz U."/>
            <person name="Brodie E.L."/>
            <person name="Williams K.H."/>
            <person name="Hubbard S.S."/>
            <person name="Banfield J.F."/>
        </authorList>
    </citation>
    <scope>NUCLEOTIDE SEQUENCE [LARGE SCALE GENOMIC DNA]</scope>
</reference>
<dbReference type="Proteomes" id="UP000177069">
    <property type="component" value="Unassembled WGS sequence"/>
</dbReference>
<dbReference type="EMBL" id="MFBA01000040">
    <property type="protein sequence ID" value="OGD85041.1"/>
    <property type="molecule type" value="Genomic_DNA"/>
</dbReference>
<accession>A0A1F5FZK3</accession>
<proteinExistence type="predicted"/>
<sequence>MRCGYFRLWHLGQVTRFGTLSLIVDFRLLVLDFACFFLGSAPMIKNQILNIKNKNLDTYVYETTNRFVVSRG</sequence>
<organism evidence="1 2">
    <name type="scientific">Candidatus Curtissbacteria bacterium RIFCSPHIGHO2_01_FULL_41_13</name>
    <dbReference type="NCBI Taxonomy" id="1797745"/>
    <lineage>
        <taxon>Bacteria</taxon>
        <taxon>Candidatus Curtissiibacteriota</taxon>
    </lineage>
</organism>
<comment type="caution">
    <text evidence="1">The sequence shown here is derived from an EMBL/GenBank/DDBJ whole genome shotgun (WGS) entry which is preliminary data.</text>
</comment>
<evidence type="ECO:0000313" key="2">
    <source>
        <dbReference type="Proteomes" id="UP000177069"/>
    </source>
</evidence>
<name>A0A1F5FZK3_9BACT</name>
<gene>
    <name evidence="1" type="ORF">A2696_01755</name>
</gene>
<dbReference type="AlphaFoldDB" id="A0A1F5FZK3"/>
<protein>
    <submittedName>
        <fullName evidence="1">Uncharacterized protein</fullName>
    </submittedName>
</protein>
<evidence type="ECO:0000313" key="1">
    <source>
        <dbReference type="EMBL" id="OGD85041.1"/>
    </source>
</evidence>